<dbReference type="InterPro" id="IPR013320">
    <property type="entry name" value="ConA-like_dom_sf"/>
</dbReference>
<evidence type="ECO:0000256" key="6">
    <source>
        <dbReference type="RuleBase" id="RU361187"/>
    </source>
</evidence>
<evidence type="ECO:0000256" key="1">
    <source>
        <dbReference type="ARBA" id="ARBA00009865"/>
    </source>
</evidence>
<dbReference type="AlphaFoldDB" id="A0AAW8YLA0"/>
<feature type="active site" description="Proton donor" evidence="4">
    <location>
        <position position="189"/>
    </location>
</feature>
<dbReference type="Gene3D" id="2.60.120.200">
    <property type="match status" value="1"/>
</dbReference>
<evidence type="ECO:0000256" key="4">
    <source>
        <dbReference type="PIRSR" id="PIRSR606710-1"/>
    </source>
</evidence>
<evidence type="ECO:0000313" key="9">
    <source>
        <dbReference type="Proteomes" id="UP001280415"/>
    </source>
</evidence>
<dbReference type="InterPro" id="IPR006710">
    <property type="entry name" value="Glyco_hydro_43"/>
</dbReference>
<protein>
    <submittedName>
        <fullName evidence="8">Glycoside hydrolase family 43 protein</fullName>
    </submittedName>
</protein>
<proteinExistence type="inferred from homology"/>
<name>A0AAW8YLA0_PEDAC</name>
<dbReference type="InterPro" id="IPR023296">
    <property type="entry name" value="Glyco_hydro_beta-prop_sf"/>
</dbReference>
<dbReference type="PANTHER" id="PTHR42812:SF12">
    <property type="entry name" value="BETA-XYLOSIDASE-RELATED"/>
    <property type="match status" value="1"/>
</dbReference>
<sequence length="519" mass="59286">MRKKLTNPIITGFNPDPVIFRDDEKYYIVVSTFEWLPGIRVYSSTNLYEWHYETSILTDSTLINLKGNPRGGSIWGPFATYHNGKYYVVYTNTNSTTVPYKDVDNYIIWADNIHGPWSQPTYINSSGFDPSIFFDTDGKAYFLNEIWDYRIPSRNKSCGIVMQEIDPISFCLLGRPKLIFKGTEAKKTEAPQIYKHGNFYYLLIAEGGTEQNHQETVARSKNVWGPYEVDPQTPLITAKDSKESVLQSTGHSSLVPSKNGDWYIAYLCTRPLYADKAILGRETALQQVSWTDDGWLRLSNGSHRPDLYLPNHLEIGPAFRRSHSFTDPLNNGITPKYWNTLRQFLNSLWAVSDSTGLTIKGGQSPQSNFDQHLIATRQCDFKATVSVEMDYTADTYLQLAGITLYLDTQNYLLFMVTVTDQGLPCVTLQKSEKGNFSIIKNVLINRQSHFKFKIELNYEKASLILYAEQNKIDLGQQDISFLSGGFTGNFIGLDVIDMYQRNSSYAHFSNFSYMDHDHE</sequence>
<evidence type="ECO:0000256" key="2">
    <source>
        <dbReference type="ARBA" id="ARBA00022801"/>
    </source>
</evidence>
<dbReference type="GO" id="GO:0004553">
    <property type="term" value="F:hydrolase activity, hydrolyzing O-glycosyl compounds"/>
    <property type="evidence" value="ECO:0007669"/>
    <property type="project" value="InterPro"/>
</dbReference>
<keyword evidence="2 6" id="KW-0378">Hydrolase</keyword>
<comment type="caution">
    <text evidence="8">The sequence shown here is derived from an EMBL/GenBank/DDBJ whole genome shotgun (WGS) entry which is preliminary data.</text>
</comment>
<dbReference type="SUPFAM" id="SSF49899">
    <property type="entry name" value="Concanavalin A-like lectins/glucanases"/>
    <property type="match status" value="1"/>
</dbReference>
<evidence type="ECO:0000313" key="8">
    <source>
        <dbReference type="EMBL" id="MDV2910578.1"/>
    </source>
</evidence>
<accession>A0AAW8YLA0</accession>
<dbReference type="CDD" id="cd09000">
    <property type="entry name" value="GH43_SXA-like"/>
    <property type="match status" value="1"/>
</dbReference>
<organism evidence="8 9">
    <name type="scientific">Pediococcus acidilactici</name>
    <dbReference type="NCBI Taxonomy" id="1254"/>
    <lineage>
        <taxon>Bacteria</taxon>
        <taxon>Bacillati</taxon>
        <taxon>Bacillota</taxon>
        <taxon>Bacilli</taxon>
        <taxon>Lactobacillales</taxon>
        <taxon>Lactobacillaceae</taxon>
        <taxon>Pediococcus</taxon>
        <taxon>Pediococcus acidilactici group</taxon>
    </lineage>
</organism>
<dbReference type="InterPro" id="IPR041542">
    <property type="entry name" value="GH43_C2"/>
</dbReference>
<reference evidence="8" key="1">
    <citation type="journal article" date="2023" name="PeerJ">
        <title>Selection and evaluation of lactic acid bacteria from chicken feces in Thailand as potential probiotics.</title>
        <authorList>
            <person name="Khurajog B."/>
            <person name="Disastra Y."/>
            <person name="Lawwyne L.D."/>
            <person name="Sirichokchatchawan W."/>
            <person name="Niyomtham W."/>
            <person name="Yindee J."/>
            <person name="Hampson D.J."/>
            <person name="Prapasarakul N."/>
        </authorList>
    </citation>
    <scope>NUCLEOTIDE SEQUENCE</scope>
    <source>
        <strain evidence="8">BF14</strain>
    </source>
</reference>
<gene>
    <name evidence="8" type="ORF">R0H03_01665</name>
</gene>
<reference evidence="8" key="2">
    <citation type="submission" date="2023-10" db="EMBL/GenBank/DDBJ databases">
        <authorList>
            <person name="Khurajog B."/>
        </authorList>
    </citation>
    <scope>NUCLEOTIDE SEQUENCE</scope>
    <source>
        <strain evidence="8">BF14</strain>
    </source>
</reference>
<dbReference type="EMBL" id="JAWJAX010000002">
    <property type="protein sequence ID" value="MDV2910578.1"/>
    <property type="molecule type" value="Genomic_DNA"/>
</dbReference>
<dbReference type="RefSeq" id="WP_317051895.1">
    <property type="nucleotide sequence ID" value="NZ_CP140878.1"/>
</dbReference>
<feature type="active site" description="Proton acceptor" evidence="4">
    <location>
        <position position="16"/>
    </location>
</feature>
<dbReference type="PANTHER" id="PTHR42812">
    <property type="entry name" value="BETA-XYLOSIDASE"/>
    <property type="match status" value="1"/>
</dbReference>
<feature type="site" description="Important for catalytic activity, responsible for pKa modulation of the active site Glu and correct orientation of both the proton donor and substrate" evidence="5">
    <location>
        <position position="129"/>
    </location>
</feature>
<feature type="domain" description="Beta-xylosidase C-terminal Concanavalin A-like" evidence="7">
    <location>
        <begin position="335"/>
        <end position="513"/>
    </location>
</feature>
<dbReference type="InterPro" id="IPR051795">
    <property type="entry name" value="Glycosyl_Hydrlase_43"/>
</dbReference>
<dbReference type="GO" id="GO:0005975">
    <property type="term" value="P:carbohydrate metabolic process"/>
    <property type="evidence" value="ECO:0007669"/>
    <property type="project" value="InterPro"/>
</dbReference>
<dbReference type="SUPFAM" id="SSF75005">
    <property type="entry name" value="Arabinanase/levansucrase/invertase"/>
    <property type="match status" value="1"/>
</dbReference>
<evidence type="ECO:0000259" key="7">
    <source>
        <dbReference type="Pfam" id="PF17851"/>
    </source>
</evidence>
<comment type="similarity">
    <text evidence="1 6">Belongs to the glycosyl hydrolase 43 family.</text>
</comment>
<dbReference type="Gene3D" id="2.115.10.20">
    <property type="entry name" value="Glycosyl hydrolase domain, family 43"/>
    <property type="match status" value="1"/>
</dbReference>
<dbReference type="Pfam" id="PF04616">
    <property type="entry name" value="Glyco_hydro_43"/>
    <property type="match status" value="1"/>
</dbReference>
<keyword evidence="3 6" id="KW-0326">Glycosidase</keyword>
<evidence type="ECO:0000256" key="5">
    <source>
        <dbReference type="PIRSR" id="PIRSR606710-2"/>
    </source>
</evidence>
<dbReference type="Proteomes" id="UP001280415">
    <property type="component" value="Unassembled WGS sequence"/>
</dbReference>
<dbReference type="Pfam" id="PF17851">
    <property type="entry name" value="GH43_C2"/>
    <property type="match status" value="1"/>
</dbReference>
<evidence type="ECO:0000256" key="3">
    <source>
        <dbReference type="ARBA" id="ARBA00023295"/>
    </source>
</evidence>